<keyword evidence="2" id="KW-1133">Transmembrane helix</keyword>
<protein>
    <submittedName>
        <fullName evidence="3">Uncharacterized protein</fullName>
    </submittedName>
</protein>
<keyword evidence="4" id="KW-1185">Reference proteome</keyword>
<dbReference type="EMBL" id="CP103300">
    <property type="protein sequence ID" value="UYM16940.1"/>
    <property type="molecule type" value="Genomic_DNA"/>
</dbReference>
<dbReference type="RefSeq" id="WP_262599332.1">
    <property type="nucleotide sequence ID" value="NZ_CP103300.1"/>
</dbReference>
<keyword evidence="2" id="KW-0812">Transmembrane</keyword>
<sequence length="431" mass="48528">MLKLNSCVRGLYQWCTVIGFLLISSYGWAGLEDFFPWAGRGNTGENILRAELDARNPSTSETDRPVPYFWLTFDNAEGSPVTVLINVPVDYQERECHEHPNEACNCLSFLRRRTGEYEDKNEDSENEDKNEDSENEDSENEGNEEGCNSHDPSDNRVDLHQYMSMDTLPLPSQSSDSGSVRTQPQSRSGFVSDVIPGTYRSYKLKPAYDIDEDSAANAPQMRTQNDIRTFVAVMRLSGEEFRGPWSPIGFLRYVISSVTGVVVAPLGFVCWFLCCHQLATTHCCVALLGRIAEDGLCSCCCNYGGYCMYGCSILGAGPGLGAYDCCQKWFQIKRFKLSFTHRQIVDEEMPERALEKDVTSFLMDIFKKINNHSSGMSVVSVRTSQAEGRVFSELTLDVDRLDFPKEFFEKLESSDVVKSGKVQLRIHEKNS</sequence>
<reference evidence="3" key="1">
    <citation type="submission" date="2022-10" db="EMBL/GenBank/DDBJ databases">
        <title>Completed Genome Sequence of two octocoral isolated bacterium, Endozoicomonas euniceicola EF212T and Endozoicomonas gorgoniicola PS125T.</title>
        <authorList>
            <person name="Chiou Y.-J."/>
            <person name="Chen Y.-H."/>
        </authorList>
    </citation>
    <scope>NUCLEOTIDE SEQUENCE</scope>
    <source>
        <strain evidence="3">EF212</strain>
    </source>
</reference>
<feature type="compositionally biased region" description="Polar residues" evidence="1">
    <location>
        <begin position="170"/>
        <end position="189"/>
    </location>
</feature>
<evidence type="ECO:0000256" key="2">
    <source>
        <dbReference type="SAM" id="Phobius"/>
    </source>
</evidence>
<feature type="compositionally biased region" description="Basic and acidic residues" evidence="1">
    <location>
        <begin position="147"/>
        <end position="159"/>
    </location>
</feature>
<name>A0ABY6GW11_9GAMM</name>
<evidence type="ECO:0000256" key="1">
    <source>
        <dbReference type="SAM" id="MobiDB-lite"/>
    </source>
</evidence>
<proteinExistence type="predicted"/>
<keyword evidence="2" id="KW-0472">Membrane</keyword>
<dbReference type="Proteomes" id="UP001163255">
    <property type="component" value="Chromosome"/>
</dbReference>
<gene>
    <name evidence="3" type="ORF">NX720_03175</name>
</gene>
<feature type="transmembrane region" description="Helical" evidence="2">
    <location>
        <begin position="12"/>
        <end position="31"/>
    </location>
</feature>
<organism evidence="3 4">
    <name type="scientific">Endozoicomonas euniceicola</name>
    <dbReference type="NCBI Taxonomy" id="1234143"/>
    <lineage>
        <taxon>Bacteria</taxon>
        <taxon>Pseudomonadati</taxon>
        <taxon>Pseudomonadota</taxon>
        <taxon>Gammaproteobacteria</taxon>
        <taxon>Oceanospirillales</taxon>
        <taxon>Endozoicomonadaceae</taxon>
        <taxon>Endozoicomonas</taxon>
    </lineage>
</organism>
<evidence type="ECO:0000313" key="3">
    <source>
        <dbReference type="EMBL" id="UYM16940.1"/>
    </source>
</evidence>
<feature type="compositionally biased region" description="Acidic residues" evidence="1">
    <location>
        <begin position="119"/>
        <end position="144"/>
    </location>
</feature>
<feature type="region of interest" description="Disordered" evidence="1">
    <location>
        <begin position="117"/>
        <end position="193"/>
    </location>
</feature>
<accession>A0ABY6GW11</accession>
<evidence type="ECO:0000313" key="4">
    <source>
        <dbReference type="Proteomes" id="UP001163255"/>
    </source>
</evidence>